<feature type="compositionally biased region" description="Low complexity" evidence="1">
    <location>
        <begin position="522"/>
        <end position="532"/>
    </location>
</feature>
<gene>
    <name evidence="3" type="primary">aim21</name>
    <name evidence="2" type="ORF">SJAG_04172</name>
</gene>
<dbReference type="HOGENOM" id="CLU_471050_0_0_1"/>
<evidence type="ECO:0000256" key="1">
    <source>
        <dbReference type="SAM" id="MobiDB-lite"/>
    </source>
</evidence>
<dbReference type="AlphaFoldDB" id="B6K644"/>
<feature type="region of interest" description="Disordered" evidence="1">
    <location>
        <begin position="157"/>
        <end position="182"/>
    </location>
</feature>
<feature type="compositionally biased region" description="Basic and acidic residues" evidence="1">
    <location>
        <begin position="394"/>
        <end position="412"/>
    </location>
</feature>
<reference evidence="2 4" key="1">
    <citation type="journal article" date="2011" name="Science">
        <title>Comparative functional genomics of the fission yeasts.</title>
        <authorList>
            <person name="Rhind N."/>
            <person name="Chen Z."/>
            <person name="Yassour M."/>
            <person name="Thompson D.A."/>
            <person name="Haas B.J."/>
            <person name="Habib N."/>
            <person name="Wapinski I."/>
            <person name="Roy S."/>
            <person name="Lin M.F."/>
            <person name="Heiman D.I."/>
            <person name="Young S.K."/>
            <person name="Furuya K."/>
            <person name="Guo Y."/>
            <person name="Pidoux A."/>
            <person name="Chen H.M."/>
            <person name="Robbertse B."/>
            <person name="Goldberg J.M."/>
            <person name="Aoki K."/>
            <person name="Bayne E.H."/>
            <person name="Berlin A.M."/>
            <person name="Desjardins C.A."/>
            <person name="Dobbs E."/>
            <person name="Dukaj L."/>
            <person name="Fan L."/>
            <person name="FitzGerald M.G."/>
            <person name="French C."/>
            <person name="Gujja S."/>
            <person name="Hansen K."/>
            <person name="Keifenheim D."/>
            <person name="Levin J.Z."/>
            <person name="Mosher R.A."/>
            <person name="Mueller C.A."/>
            <person name="Pfiffner J."/>
            <person name="Priest M."/>
            <person name="Russ C."/>
            <person name="Smialowska A."/>
            <person name="Swoboda P."/>
            <person name="Sykes S.M."/>
            <person name="Vaughn M."/>
            <person name="Vengrova S."/>
            <person name="Yoder R."/>
            <person name="Zeng Q."/>
            <person name="Allshire R."/>
            <person name="Baulcombe D."/>
            <person name="Birren B.W."/>
            <person name="Brown W."/>
            <person name="Ekwall K."/>
            <person name="Kellis M."/>
            <person name="Leatherwood J."/>
            <person name="Levin H."/>
            <person name="Margalit H."/>
            <person name="Martienssen R."/>
            <person name="Nieduszynski C.A."/>
            <person name="Spatafora J.W."/>
            <person name="Friedman N."/>
            <person name="Dalgaard J.Z."/>
            <person name="Baumann P."/>
            <person name="Niki H."/>
            <person name="Regev A."/>
            <person name="Nusbaum C."/>
        </authorList>
    </citation>
    <scope>NUCLEOTIDE SEQUENCE [LARGE SCALE GENOMIC DNA]</scope>
    <source>
        <strain evidence="4">yFS275 / FY16936</strain>
    </source>
</reference>
<dbReference type="RefSeq" id="XP_002175291.1">
    <property type="nucleotide sequence ID" value="XM_002175255.2"/>
</dbReference>
<feature type="compositionally biased region" description="Basic and acidic residues" evidence="1">
    <location>
        <begin position="596"/>
        <end position="608"/>
    </location>
</feature>
<organism evidence="2 4">
    <name type="scientific">Schizosaccharomyces japonicus (strain yFS275 / FY16936)</name>
    <name type="common">Fission yeast</name>
    <dbReference type="NCBI Taxonomy" id="402676"/>
    <lineage>
        <taxon>Eukaryota</taxon>
        <taxon>Fungi</taxon>
        <taxon>Dikarya</taxon>
        <taxon>Ascomycota</taxon>
        <taxon>Taphrinomycotina</taxon>
        <taxon>Schizosaccharomycetes</taxon>
        <taxon>Schizosaccharomycetales</taxon>
        <taxon>Schizosaccharomycetaceae</taxon>
        <taxon>Schizosaccharomyces</taxon>
    </lineage>
</organism>
<feature type="compositionally biased region" description="Polar residues" evidence="1">
    <location>
        <begin position="1"/>
        <end position="13"/>
    </location>
</feature>
<sequence length="623" mass="65897">MANSSLPTDTSGTAVDDSSKQTIPNTLAGSTTGIPNEIFIANERLDAGKNGSGVSRNGNGKVPRALVDEEDIRTVDEILNRGVGNEQVPIHHTPSFVDLYASPKLHENENERNFGTSRLDDIAPNADGVRRLQTTSSSANISEMRGNSSLAVPVTIPRRRSDASTSPAHSLGESAPEVAVPLDPNAGTVPLIIPEQIDRGLPYAPEEQYHNSATRKLKGDVRPEDLNHSTSPSNAPSSVAPPEAWEAEYNEVLDDVEAAVDGKVPIESTNDPLPLERCRSTVNLNESDNFIGLTAGSNEPVPDYVESEPIEDTTQLDAEKGFYTKDGEGTAGLPFDVVDNPRIPGERTGSSKFRERVSHANSSSALSELFHAEEKKSGESLSSSNTKPVTPSKTVEEAEKPEKPVEVKKSAEKPAAAETTPKAAAAPEEPSSSKSSASPASTSSPEKKTPSRTSSSGSANTPVVPPRPRVANKFSSARAAFVKSLESRLQDGNPMRPFIPKRPQRTKSGASDDSSSEQKPEAAAPAPVAAPVTEVKKTRARGPARRPPTAVSKLSICDPTEVFDIAAVSLKSVETVKPDVEASADSTNEAEVADTEVEKVEADTKSEVVEAVSSTSPVNESSA</sequence>
<feature type="compositionally biased region" description="Low complexity" evidence="1">
    <location>
        <begin position="229"/>
        <end position="241"/>
    </location>
</feature>
<keyword evidence="4" id="KW-1185">Reference proteome</keyword>
<dbReference type="EMBL" id="KE651167">
    <property type="protein sequence ID" value="EEB08998.1"/>
    <property type="molecule type" value="Genomic_DNA"/>
</dbReference>
<feature type="compositionally biased region" description="Polar residues" evidence="1">
    <location>
        <begin position="612"/>
        <end position="623"/>
    </location>
</feature>
<dbReference type="OrthoDB" id="5395346at2759"/>
<feature type="compositionally biased region" description="Low complexity" evidence="1">
    <location>
        <begin position="413"/>
        <end position="444"/>
    </location>
</feature>
<dbReference type="JaponicusDB" id="SJAG_04172">
    <property type="gene designation" value="aim21"/>
</dbReference>
<feature type="compositionally biased region" description="Polar residues" evidence="1">
    <location>
        <begin position="20"/>
        <end position="34"/>
    </location>
</feature>
<accession>B6K644</accession>
<proteinExistence type="predicted"/>
<feature type="compositionally biased region" description="Basic and acidic residues" evidence="1">
    <location>
        <begin position="317"/>
        <end position="328"/>
    </location>
</feature>
<evidence type="ECO:0000313" key="4">
    <source>
        <dbReference type="Proteomes" id="UP000001744"/>
    </source>
</evidence>
<dbReference type="GeneID" id="7050566"/>
<protein>
    <submittedName>
        <fullName evidence="2">DUF3210 family protein</fullName>
    </submittedName>
</protein>
<dbReference type="Pfam" id="PF11489">
    <property type="entry name" value="Aim21"/>
    <property type="match status" value="1"/>
</dbReference>
<name>B6K644_SCHJY</name>
<dbReference type="InterPro" id="IPR021582">
    <property type="entry name" value="Aim21"/>
</dbReference>
<feature type="region of interest" description="Disordered" evidence="1">
    <location>
        <begin position="213"/>
        <end position="241"/>
    </location>
</feature>
<evidence type="ECO:0000313" key="2">
    <source>
        <dbReference type="EMBL" id="EEB08998.1"/>
    </source>
</evidence>
<feature type="compositionally biased region" description="Basic and acidic residues" evidence="1">
    <location>
        <begin position="217"/>
        <end position="227"/>
    </location>
</feature>
<feature type="region of interest" description="Disordered" evidence="1">
    <location>
        <begin position="485"/>
        <end position="553"/>
    </location>
</feature>
<dbReference type="VEuPathDB" id="FungiDB:SJAG_04172"/>
<feature type="region of interest" description="Disordered" evidence="1">
    <location>
        <begin position="315"/>
        <end position="472"/>
    </location>
</feature>
<evidence type="ECO:0000313" key="3">
    <source>
        <dbReference type="JaponicusDB" id="SJAG_04172"/>
    </source>
</evidence>
<dbReference type="Proteomes" id="UP000001744">
    <property type="component" value="Unassembled WGS sequence"/>
</dbReference>
<feature type="region of interest" description="Disordered" evidence="1">
    <location>
        <begin position="580"/>
        <end position="623"/>
    </location>
</feature>
<dbReference type="OMA" id="WENEYNE"/>
<feature type="region of interest" description="Disordered" evidence="1">
    <location>
        <begin position="1"/>
        <end position="35"/>
    </location>
</feature>